<dbReference type="GO" id="GO:0007219">
    <property type="term" value="P:Notch signaling pathway"/>
    <property type="evidence" value="ECO:0007669"/>
    <property type="project" value="TreeGrafter"/>
</dbReference>
<dbReference type="InParanoid" id="A0A0D2WWS6"/>
<dbReference type="PROSITE" id="PS50215">
    <property type="entry name" value="ADAM_MEPRO"/>
    <property type="match status" value="1"/>
</dbReference>
<dbReference type="InterPro" id="IPR024079">
    <property type="entry name" value="MetalloPept_cat_dom_sf"/>
</dbReference>
<feature type="chain" id="PRO_5002254858" evidence="5">
    <location>
        <begin position="30"/>
        <end position="724"/>
    </location>
</feature>
<proteinExistence type="predicted"/>
<comment type="caution">
    <text evidence="2">Lacks conserved residue(s) required for the propagation of feature annotation.</text>
</comment>
<keyword evidence="5" id="KW-0732">Signal</keyword>
<dbReference type="OrthoDB" id="2149267at2759"/>
<name>A0A0D2WWS6_CAPO3</name>
<dbReference type="eggNOG" id="KOG3658">
    <property type="taxonomic scope" value="Eukaryota"/>
</dbReference>
<evidence type="ECO:0000259" key="7">
    <source>
        <dbReference type="PROSITE" id="PS50215"/>
    </source>
</evidence>
<dbReference type="Pfam" id="PF13574">
    <property type="entry name" value="Reprolysin_2"/>
    <property type="match status" value="1"/>
</dbReference>
<dbReference type="PANTHER" id="PTHR45702:SF2">
    <property type="entry name" value="KUZBANIAN, ISOFORM A"/>
    <property type="match status" value="1"/>
</dbReference>
<dbReference type="GO" id="GO:0004222">
    <property type="term" value="F:metalloendopeptidase activity"/>
    <property type="evidence" value="ECO:0007669"/>
    <property type="project" value="InterPro"/>
</dbReference>
<feature type="domain" description="Peptidase M12B" evidence="7">
    <location>
        <begin position="243"/>
        <end position="472"/>
    </location>
</feature>
<dbReference type="Proteomes" id="UP000008743">
    <property type="component" value="Unassembled WGS sequence"/>
</dbReference>
<keyword evidence="2" id="KW-0479">Metal-binding</keyword>
<dbReference type="SMART" id="SM00050">
    <property type="entry name" value="DISIN"/>
    <property type="match status" value="1"/>
</dbReference>
<dbReference type="AlphaFoldDB" id="A0A0D2WWS6"/>
<feature type="active site" evidence="2">
    <location>
        <position position="407"/>
    </location>
</feature>
<dbReference type="InterPro" id="IPR001762">
    <property type="entry name" value="Disintegrin_dom"/>
</dbReference>
<dbReference type="InterPro" id="IPR036436">
    <property type="entry name" value="Disintegrin_dom_sf"/>
</dbReference>
<dbReference type="RefSeq" id="XP_004343398.1">
    <property type="nucleotide sequence ID" value="XM_004343348.2"/>
</dbReference>
<sequence length="724" mass="77934">MVPIHLPVGMRMTALFLLLVAAMICAADSASTGNKRRLSHDVLHYEPLSLGNAVMASHQSRSRRSAADSPDAVIPLEFEAYGRAFRVKLQPNTELVRPTARVTVHSEDGTQEMPIDLSIVFKGSIEGQTNSAVYATVVESGDVVATLRDTEGEMYYIEPSHRYLREEAHDFDHVIYRLSDADLSAFDLASEAKAMRKLEERMMSTGQPAREQRDQATTSKPRSFHEAAGLRPAKMRRTVGPAMYCGLHVVADVDFYNEYKGSPASIARVTTKILNLFNAEQAIYNNPQNQLIDPNIVNFGGFQIEQFTVYKAATGVFANTPADESDEDYLARFSKIDLSNHCLGTLFTHRDFSGTIGLAYMADPKAAGGMGWPRTEEGLSQNSAWVTTVSYGNAMSAAVSQITLAHEHAHNLGSDHDESADCIPGNLDDNYIMYPVASAGDKANNWLFSSCSKKSISIVLAERSSVLKVKSPTCGNRIVEAGEQCDCGSLSVSECQAYDPCCNPGCTLKSGAMCSTFATPCCTASCVNPGRSDIVCSVSVDGCKTDGVCDINVPNGCGVQYNRAAGTQCDCKEDGTNCNGLCSSSGVCSRSRCEPRLGYNGEECISSDPKDSCTLYCLNAAGTECVKFTDGTTATPVYRSPNDVCYLPQEVLGYCDGSGHCRKANTDDTPDPESNSGPNVGAIVGGVLGGLASVVTVIVAIVVCRRKKASRASSRSEDEYEMFE</sequence>
<keyword evidence="1" id="KW-1015">Disulfide bond</keyword>
<feature type="domain" description="Disintegrin" evidence="6">
    <location>
        <begin position="471"/>
        <end position="550"/>
    </location>
</feature>
<keyword evidence="2" id="KW-0862">Zinc</keyword>
<protein>
    <submittedName>
        <fullName evidence="8">Uncharacterized protein</fullName>
    </submittedName>
</protein>
<evidence type="ECO:0000313" key="8">
    <source>
        <dbReference type="EMBL" id="KJE97038.1"/>
    </source>
</evidence>
<dbReference type="InterPro" id="IPR051489">
    <property type="entry name" value="ADAM_Metalloproteinase"/>
</dbReference>
<dbReference type="Gene3D" id="3.40.390.10">
    <property type="entry name" value="Collagenase (Catalytic Domain)"/>
    <property type="match status" value="1"/>
</dbReference>
<evidence type="ECO:0000313" key="9">
    <source>
        <dbReference type="Proteomes" id="UP000008743"/>
    </source>
</evidence>
<dbReference type="Gene3D" id="4.10.70.10">
    <property type="entry name" value="Disintegrin domain"/>
    <property type="match status" value="1"/>
</dbReference>
<evidence type="ECO:0000259" key="6">
    <source>
        <dbReference type="PROSITE" id="PS50214"/>
    </source>
</evidence>
<evidence type="ECO:0000256" key="4">
    <source>
        <dbReference type="SAM" id="Phobius"/>
    </source>
</evidence>
<dbReference type="GO" id="GO:0046872">
    <property type="term" value="F:metal ion binding"/>
    <property type="evidence" value="ECO:0007669"/>
    <property type="project" value="UniProtKB-KW"/>
</dbReference>
<evidence type="ECO:0000256" key="2">
    <source>
        <dbReference type="PROSITE-ProRule" id="PRU00276"/>
    </source>
</evidence>
<dbReference type="STRING" id="595528.A0A0D2WWS6"/>
<keyword evidence="4" id="KW-0812">Transmembrane</keyword>
<dbReference type="GO" id="GO:0005886">
    <property type="term" value="C:plasma membrane"/>
    <property type="evidence" value="ECO:0007669"/>
    <property type="project" value="TreeGrafter"/>
</dbReference>
<dbReference type="InterPro" id="IPR001590">
    <property type="entry name" value="Peptidase_M12B"/>
</dbReference>
<dbReference type="OMA" id="HVPATNP"/>
<keyword evidence="9" id="KW-1185">Reference proteome</keyword>
<accession>A0A0D2WWS6</accession>
<feature type="binding site" evidence="2">
    <location>
        <position position="416"/>
    </location>
    <ligand>
        <name>Zn(2+)</name>
        <dbReference type="ChEBI" id="CHEBI:29105"/>
        <note>catalytic</note>
    </ligand>
</feature>
<dbReference type="PROSITE" id="PS50214">
    <property type="entry name" value="DISINTEGRIN_2"/>
    <property type="match status" value="1"/>
</dbReference>
<dbReference type="PANTHER" id="PTHR45702">
    <property type="entry name" value="ADAM10/ADAM17 METALLOPEPTIDASE FAMILY MEMBER"/>
    <property type="match status" value="1"/>
</dbReference>
<evidence type="ECO:0000256" key="1">
    <source>
        <dbReference type="ARBA" id="ARBA00023157"/>
    </source>
</evidence>
<feature type="signal peptide" evidence="5">
    <location>
        <begin position="1"/>
        <end position="29"/>
    </location>
</feature>
<evidence type="ECO:0000256" key="3">
    <source>
        <dbReference type="SAM" id="MobiDB-lite"/>
    </source>
</evidence>
<feature type="binding site" evidence="2">
    <location>
        <position position="410"/>
    </location>
    <ligand>
        <name>Zn(2+)</name>
        <dbReference type="ChEBI" id="CHEBI:29105"/>
        <note>catalytic</note>
    </ligand>
</feature>
<dbReference type="InterPro" id="IPR002870">
    <property type="entry name" value="Peptidase_M12B_N"/>
</dbReference>
<keyword evidence="4" id="KW-1133">Transmembrane helix</keyword>
<keyword evidence="4" id="KW-0472">Membrane</keyword>
<dbReference type="PhylomeDB" id="A0A0D2WWS6"/>
<dbReference type="EMBL" id="KE346373">
    <property type="protein sequence ID" value="KJE97038.1"/>
    <property type="molecule type" value="Genomic_DNA"/>
</dbReference>
<reference evidence="9" key="1">
    <citation type="submission" date="2011-02" db="EMBL/GenBank/DDBJ databases">
        <title>The Genome Sequence of Capsaspora owczarzaki ATCC 30864.</title>
        <authorList>
            <person name="Russ C."/>
            <person name="Cuomo C."/>
            <person name="Burger G."/>
            <person name="Gray M.W."/>
            <person name="Holland P.W.H."/>
            <person name="King N."/>
            <person name="Lang F.B.F."/>
            <person name="Roger A.J."/>
            <person name="Ruiz-Trillo I."/>
            <person name="Young S.K."/>
            <person name="Zeng Q."/>
            <person name="Gargeya S."/>
            <person name="Alvarado L."/>
            <person name="Berlin A."/>
            <person name="Chapman S.B."/>
            <person name="Chen Z."/>
            <person name="Freedman E."/>
            <person name="Gellesch M."/>
            <person name="Goldberg J."/>
            <person name="Griggs A."/>
            <person name="Gujja S."/>
            <person name="Heilman E."/>
            <person name="Heiman D."/>
            <person name="Howarth C."/>
            <person name="Mehta T."/>
            <person name="Neiman D."/>
            <person name="Pearson M."/>
            <person name="Roberts A."/>
            <person name="Saif S."/>
            <person name="Shea T."/>
            <person name="Shenoy N."/>
            <person name="Sisk P."/>
            <person name="Stolte C."/>
            <person name="Sykes S."/>
            <person name="White J."/>
            <person name="Yandava C."/>
            <person name="Haas B."/>
            <person name="Nusbaum C."/>
            <person name="Birren B."/>
        </authorList>
    </citation>
    <scope>NUCLEOTIDE SEQUENCE</scope>
    <source>
        <strain evidence="9">ATCC 30864</strain>
    </source>
</reference>
<feature type="transmembrane region" description="Helical" evidence="4">
    <location>
        <begin position="680"/>
        <end position="704"/>
    </location>
</feature>
<dbReference type="GO" id="GO:0006509">
    <property type="term" value="P:membrane protein ectodomain proteolysis"/>
    <property type="evidence" value="ECO:0007669"/>
    <property type="project" value="TreeGrafter"/>
</dbReference>
<feature type="region of interest" description="Disordered" evidence="3">
    <location>
        <begin position="202"/>
        <end position="226"/>
    </location>
</feature>
<feature type="binding site" evidence="2">
    <location>
        <position position="406"/>
    </location>
    <ligand>
        <name>Zn(2+)</name>
        <dbReference type="ChEBI" id="CHEBI:29105"/>
        <note>catalytic</note>
    </ligand>
</feature>
<organism evidence="8 9">
    <name type="scientific">Capsaspora owczarzaki (strain ATCC 30864)</name>
    <dbReference type="NCBI Taxonomy" id="595528"/>
    <lineage>
        <taxon>Eukaryota</taxon>
        <taxon>Filasterea</taxon>
        <taxon>Capsaspora</taxon>
    </lineage>
</organism>
<gene>
    <name evidence="8" type="ORF">CAOG_007524</name>
</gene>
<dbReference type="Pfam" id="PF01562">
    <property type="entry name" value="Pep_M12B_propep"/>
    <property type="match status" value="1"/>
</dbReference>
<evidence type="ECO:0000256" key="5">
    <source>
        <dbReference type="SAM" id="SignalP"/>
    </source>
</evidence>
<dbReference type="SUPFAM" id="SSF55486">
    <property type="entry name" value="Metalloproteases ('zincins'), catalytic domain"/>
    <property type="match status" value="1"/>
</dbReference>